<feature type="compositionally biased region" description="Acidic residues" evidence="1">
    <location>
        <begin position="40"/>
        <end position="49"/>
    </location>
</feature>
<keyword evidence="3" id="KW-1185">Reference proteome</keyword>
<feature type="compositionally biased region" description="Polar residues" evidence="1">
    <location>
        <begin position="50"/>
        <end position="69"/>
    </location>
</feature>
<dbReference type="Proteomes" id="UP000050794">
    <property type="component" value="Unassembled WGS sequence"/>
</dbReference>
<sequence>MFKKAASEISTVTDGWDDLDDDTDFSKQAMHKDDRTQEGSADDEDDWSNDWETQSKTPIETKKSITSAAPSKPKSQHHGGVLKLNAPAKKSLPDDDLDYLLGVTSQSKNSADIRNTTANTATDSLFTIKTEGESSGDGWDTGVDSAGWDDFNDLPTAAKSSTQSASAWDDVNWGDETSKASSDGLRNKEARRAELAARNEARRKELAAKRAAKSRLGAHK</sequence>
<feature type="compositionally biased region" description="Basic and acidic residues" evidence="1">
    <location>
        <begin position="185"/>
        <end position="208"/>
    </location>
</feature>
<name>A0A183V8S9_TOXCA</name>
<feature type="compositionally biased region" description="Low complexity" evidence="1">
    <location>
        <begin position="156"/>
        <end position="167"/>
    </location>
</feature>
<organism evidence="3 4">
    <name type="scientific">Toxocara canis</name>
    <name type="common">Canine roundworm</name>
    <dbReference type="NCBI Taxonomy" id="6265"/>
    <lineage>
        <taxon>Eukaryota</taxon>
        <taxon>Metazoa</taxon>
        <taxon>Ecdysozoa</taxon>
        <taxon>Nematoda</taxon>
        <taxon>Chromadorea</taxon>
        <taxon>Rhabditida</taxon>
        <taxon>Spirurina</taxon>
        <taxon>Ascaridomorpha</taxon>
        <taxon>Ascaridoidea</taxon>
        <taxon>Toxocaridae</taxon>
        <taxon>Toxocara</taxon>
    </lineage>
</organism>
<evidence type="ECO:0000256" key="1">
    <source>
        <dbReference type="SAM" id="MobiDB-lite"/>
    </source>
</evidence>
<feature type="compositionally biased region" description="Basic residues" evidence="1">
    <location>
        <begin position="210"/>
        <end position="220"/>
    </location>
</feature>
<accession>A0A183V8S9</accession>
<evidence type="ECO:0000313" key="2">
    <source>
        <dbReference type="EMBL" id="VDM48470.1"/>
    </source>
</evidence>
<protein>
    <submittedName>
        <fullName evidence="4">Protein phosphatase inhibitor</fullName>
    </submittedName>
</protein>
<dbReference type="EMBL" id="UYWY01024194">
    <property type="protein sequence ID" value="VDM48470.1"/>
    <property type="molecule type" value="Genomic_DNA"/>
</dbReference>
<evidence type="ECO:0000313" key="4">
    <source>
        <dbReference type="WBParaSite" id="TCNE_0001715001-mRNA-1"/>
    </source>
</evidence>
<dbReference type="AlphaFoldDB" id="A0A183V8S9"/>
<gene>
    <name evidence="2" type="ORF">TCNE_LOCUS17149</name>
</gene>
<reference evidence="2 3" key="2">
    <citation type="submission" date="2018-11" db="EMBL/GenBank/DDBJ databases">
        <authorList>
            <consortium name="Pathogen Informatics"/>
        </authorList>
    </citation>
    <scope>NUCLEOTIDE SEQUENCE [LARGE SCALE GENOMIC DNA]</scope>
</reference>
<dbReference type="WBParaSite" id="TCNE_0001715001-mRNA-1">
    <property type="protein sequence ID" value="TCNE_0001715001-mRNA-1"/>
    <property type="gene ID" value="TCNE_0001715001"/>
</dbReference>
<feature type="region of interest" description="Disordered" evidence="1">
    <location>
        <begin position="1"/>
        <end position="220"/>
    </location>
</feature>
<reference evidence="4" key="1">
    <citation type="submission" date="2016-06" db="UniProtKB">
        <authorList>
            <consortium name="WormBaseParasite"/>
        </authorList>
    </citation>
    <scope>IDENTIFICATION</scope>
</reference>
<evidence type="ECO:0000313" key="3">
    <source>
        <dbReference type="Proteomes" id="UP000050794"/>
    </source>
</evidence>
<proteinExistence type="predicted"/>
<feature type="compositionally biased region" description="Polar residues" evidence="1">
    <location>
        <begin position="103"/>
        <end position="127"/>
    </location>
</feature>